<feature type="domain" description="Cupin type-2" evidence="3">
    <location>
        <begin position="55"/>
        <end position="120"/>
    </location>
</feature>
<dbReference type="RefSeq" id="XP_016597218.1">
    <property type="nucleotide sequence ID" value="XM_016746269.1"/>
</dbReference>
<dbReference type="SUPFAM" id="SSF51182">
    <property type="entry name" value="RmlC-like cupins"/>
    <property type="match status" value="1"/>
</dbReference>
<feature type="compositionally biased region" description="Polar residues" evidence="2">
    <location>
        <begin position="1"/>
        <end position="25"/>
    </location>
</feature>
<protein>
    <submittedName>
        <fullName evidence="4">Cupin 2, conserved barrel</fullName>
    </submittedName>
</protein>
<dbReference type="PhylomeDB" id="A0A0A2IPG3"/>
<dbReference type="EMBL" id="JQFZ01000210">
    <property type="protein sequence ID" value="KGO54937.1"/>
    <property type="molecule type" value="Genomic_DNA"/>
</dbReference>
<dbReference type="PANTHER" id="PTHR35848:SF6">
    <property type="entry name" value="CUPIN TYPE-2 DOMAIN-CONTAINING PROTEIN"/>
    <property type="match status" value="1"/>
</dbReference>
<dbReference type="GeneID" id="27681689"/>
<accession>A0A0A2IPG3</accession>
<reference evidence="4 5" key="1">
    <citation type="journal article" date="2015" name="Mol. Plant Microbe Interact.">
        <title>Genome, transcriptome, and functional analyses of Penicillium expansum provide new insights into secondary metabolism and pathogenicity.</title>
        <authorList>
            <person name="Ballester A.R."/>
            <person name="Marcet-Houben M."/>
            <person name="Levin E."/>
            <person name="Sela N."/>
            <person name="Selma-Lazaro C."/>
            <person name="Carmona L."/>
            <person name="Wisniewski M."/>
            <person name="Droby S."/>
            <person name="Gonzalez-Candelas L."/>
            <person name="Gabaldon T."/>
        </authorList>
    </citation>
    <scope>NUCLEOTIDE SEQUENCE [LARGE SCALE GENOMIC DNA]</scope>
    <source>
        <strain evidence="4 5">MD-8</strain>
    </source>
</reference>
<dbReference type="Proteomes" id="UP000030143">
    <property type="component" value="Unassembled WGS sequence"/>
</dbReference>
<dbReference type="InterPro" id="IPR014710">
    <property type="entry name" value="RmlC-like_jellyroll"/>
</dbReference>
<dbReference type="Pfam" id="PF07883">
    <property type="entry name" value="Cupin_2"/>
    <property type="match status" value="1"/>
</dbReference>
<evidence type="ECO:0000313" key="4">
    <source>
        <dbReference type="EMBL" id="KGO54937.1"/>
    </source>
</evidence>
<sequence>MTQRPKPTILPSSYTQTTSPETFPTPTHGDVSWHTLISSPQTESTDLCAGIAICPPNTGHLCAHRHTQAELYHILAGEGDVTIDGVTSRVRAGSTVFIPSDAEHGIVNTGTVDLRWFYVFPTGSFGDIVYRFKEDGKDGGEGKGTEKAKL</sequence>
<name>A0A0A2IPG3_PENEN</name>
<dbReference type="InterPro" id="IPR011051">
    <property type="entry name" value="RmlC_Cupin_sf"/>
</dbReference>
<dbReference type="InterPro" id="IPR051610">
    <property type="entry name" value="GPI/OXD"/>
</dbReference>
<dbReference type="Gene3D" id="2.60.120.10">
    <property type="entry name" value="Jelly Rolls"/>
    <property type="match status" value="1"/>
</dbReference>
<evidence type="ECO:0000259" key="3">
    <source>
        <dbReference type="Pfam" id="PF07883"/>
    </source>
</evidence>
<keyword evidence="5" id="KW-1185">Reference proteome</keyword>
<evidence type="ECO:0000256" key="2">
    <source>
        <dbReference type="SAM" id="MobiDB-lite"/>
    </source>
</evidence>
<dbReference type="VEuPathDB" id="FungiDB:PEXP_090080"/>
<dbReference type="OrthoDB" id="445803at2759"/>
<comment type="caution">
    <text evidence="4">The sequence shown here is derived from an EMBL/GenBank/DDBJ whole genome shotgun (WGS) entry which is preliminary data.</text>
</comment>
<dbReference type="HOGENOM" id="CLU_122927_0_0_1"/>
<proteinExistence type="predicted"/>
<keyword evidence="1" id="KW-0479">Metal-binding</keyword>
<dbReference type="GO" id="GO:0046872">
    <property type="term" value="F:metal ion binding"/>
    <property type="evidence" value="ECO:0007669"/>
    <property type="project" value="UniProtKB-KW"/>
</dbReference>
<gene>
    <name evidence="4" type="ORF">PEX2_089990</name>
</gene>
<evidence type="ECO:0000256" key="1">
    <source>
        <dbReference type="ARBA" id="ARBA00022723"/>
    </source>
</evidence>
<dbReference type="AlphaFoldDB" id="A0A0A2IPG3"/>
<dbReference type="InterPro" id="IPR013096">
    <property type="entry name" value="Cupin_2"/>
</dbReference>
<organism evidence="4 5">
    <name type="scientific">Penicillium expansum</name>
    <name type="common">Blue mold rot fungus</name>
    <dbReference type="NCBI Taxonomy" id="27334"/>
    <lineage>
        <taxon>Eukaryota</taxon>
        <taxon>Fungi</taxon>
        <taxon>Dikarya</taxon>
        <taxon>Ascomycota</taxon>
        <taxon>Pezizomycotina</taxon>
        <taxon>Eurotiomycetes</taxon>
        <taxon>Eurotiomycetidae</taxon>
        <taxon>Eurotiales</taxon>
        <taxon>Aspergillaceae</taxon>
        <taxon>Penicillium</taxon>
    </lineage>
</organism>
<evidence type="ECO:0000313" key="5">
    <source>
        <dbReference type="Proteomes" id="UP000030143"/>
    </source>
</evidence>
<dbReference type="PANTHER" id="PTHR35848">
    <property type="entry name" value="OXALATE-BINDING PROTEIN"/>
    <property type="match status" value="1"/>
</dbReference>
<feature type="region of interest" description="Disordered" evidence="2">
    <location>
        <begin position="1"/>
        <end position="29"/>
    </location>
</feature>